<feature type="compositionally biased region" description="Polar residues" evidence="1">
    <location>
        <begin position="271"/>
        <end position="288"/>
    </location>
</feature>
<evidence type="ECO:0000313" key="3">
    <source>
        <dbReference type="Proteomes" id="UP000023152"/>
    </source>
</evidence>
<name>X6N3Q0_RETFI</name>
<dbReference type="AlphaFoldDB" id="X6N3Q0"/>
<gene>
    <name evidence="2" type="ORF">RFI_16324</name>
</gene>
<protein>
    <submittedName>
        <fullName evidence="2">Uncharacterized protein</fullName>
    </submittedName>
</protein>
<evidence type="ECO:0000313" key="2">
    <source>
        <dbReference type="EMBL" id="ETO20885.1"/>
    </source>
</evidence>
<organism evidence="2 3">
    <name type="scientific">Reticulomyxa filosa</name>
    <dbReference type="NCBI Taxonomy" id="46433"/>
    <lineage>
        <taxon>Eukaryota</taxon>
        <taxon>Sar</taxon>
        <taxon>Rhizaria</taxon>
        <taxon>Retaria</taxon>
        <taxon>Foraminifera</taxon>
        <taxon>Monothalamids</taxon>
        <taxon>Reticulomyxidae</taxon>
        <taxon>Reticulomyxa</taxon>
    </lineage>
</organism>
<keyword evidence="3" id="KW-1185">Reference proteome</keyword>
<feature type="compositionally biased region" description="Polar residues" evidence="1">
    <location>
        <begin position="110"/>
        <end position="136"/>
    </location>
</feature>
<sequence length="341" mass="37997">MAEFRKNWADVGGPEGKESDSEGEDQQSTEESQKEELRRSFYRSFDDNGKVGKLAFVVNCVQSAKCFPNFIFFLPSLFFFFKKKKKSVKVLRPSQNQLIQEQQTQSQEQAKNSNSAISRGSNRNLSKSNDDTVTVISNGSSDSSKMDSLRHYLKSNYQTTLQEQREGTLRGIDNVIENEEQSDTYPISVGTSCVTPFQVQSLSQVPSQPQPPPSSSSSSLLVQDNKRCQLGSTSTAGALSTRPMEATSDTTRMTKSLPDLFRHAPLPLPSLSRQKTASPQSVSSNSNLPLHEIQNPKILEYIQQLEAYIQYQNQQTAQLTAQLNLTNGHVPYTGFPVSSFQ</sequence>
<feature type="region of interest" description="Disordered" evidence="1">
    <location>
        <begin position="1"/>
        <end position="38"/>
    </location>
</feature>
<dbReference type="EMBL" id="ASPP01012151">
    <property type="protein sequence ID" value="ETO20885.1"/>
    <property type="molecule type" value="Genomic_DNA"/>
</dbReference>
<feature type="region of interest" description="Disordered" evidence="1">
    <location>
        <begin position="99"/>
        <end position="147"/>
    </location>
</feature>
<reference evidence="2 3" key="1">
    <citation type="journal article" date="2013" name="Curr. Biol.">
        <title>The Genome of the Foraminiferan Reticulomyxa filosa.</title>
        <authorList>
            <person name="Glockner G."/>
            <person name="Hulsmann N."/>
            <person name="Schleicher M."/>
            <person name="Noegel A.A."/>
            <person name="Eichinger L."/>
            <person name="Gallinger C."/>
            <person name="Pawlowski J."/>
            <person name="Sierra R."/>
            <person name="Euteneuer U."/>
            <person name="Pillet L."/>
            <person name="Moustafa A."/>
            <person name="Platzer M."/>
            <person name="Groth M."/>
            <person name="Szafranski K."/>
            <person name="Schliwa M."/>
        </authorList>
    </citation>
    <scope>NUCLEOTIDE SEQUENCE [LARGE SCALE GENOMIC DNA]</scope>
</reference>
<evidence type="ECO:0000256" key="1">
    <source>
        <dbReference type="SAM" id="MobiDB-lite"/>
    </source>
</evidence>
<accession>X6N3Q0</accession>
<feature type="region of interest" description="Disordered" evidence="1">
    <location>
        <begin position="200"/>
        <end position="289"/>
    </location>
</feature>
<comment type="caution">
    <text evidence="2">The sequence shown here is derived from an EMBL/GenBank/DDBJ whole genome shotgun (WGS) entry which is preliminary data.</text>
</comment>
<feature type="non-terminal residue" evidence="2">
    <location>
        <position position="341"/>
    </location>
</feature>
<feature type="compositionally biased region" description="Low complexity" evidence="1">
    <location>
        <begin position="99"/>
        <end position="109"/>
    </location>
</feature>
<dbReference type="Proteomes" id="UP000023152">
    <property type="component" value="Unassembled WGS sequence"/>
</dbReference>
<proteinExistence type="predicted"/>